<comment type="pathway">
    <text evidence="1">Protein modification; protein ubiquitination.</text>
</comment>
<keyword evidence="3" id="KW-0833">Ubl conjugation pathway</keyword>
<dbReference type="EMBL" id="JARFPK010000006">
    <property type="protein sequence ID" value="MDF0590021.1"/>
    <property type="molecule type" value="Genomic_DNA"/>
</dbReference>
<dbReference type="Pfam" id="PF13229">
    <property type="entry name" value="Beta_helix"/>
    <property type="match status" value="1"/>
</dbReference>
<dbReference type="Pfam" id="PF05048">
    <property type="entry name" value="NosD"/>
    <property type="match status" value="1"/>
</dbReference>
<dbReference type="SMART" id="SM00710">
    <property type="entry name" value="PbH1"/>
    <property type="match status" value="9"/>
</dbReference>
<dbReference type="InterPro" id="IPR039448">
    <property type="entry name" value="Beta_helix"/>
</dbReference>
<dbReference type="Proteomes" id="UP001220010">
    <property type="component" value="Unassembled WGS sequence"/>
</dbReference>
<dbReference type="SUPFAM" id="SSF51126">
    <property type="entry name" value="Pectin lyase-like"/>
    <property type="match status" value="2"/>
</dbReference>
<evidence type="ECO:0000256" key="1">
    <source>
        <dbReference type="ARBA" id="ARBA00004906"/>
    </source>
</evidence>
<dbReference type="RefSeq" id="WP_316965780.1">
    <property type="nucleotide sequence ID" value="NZ_JARFPK010000006.1"/>
</dbReference>
<dbReference type="InterPro" id="IPR007742">
    <property type="entry name" value="NosD_dom"/>
</dbReference>
<protein>
    <submittedName>
        <fullName evidence="5">NosD domain-containing protein</fullName>
    </submittedName>
</protein>
<dbReference type="SMART" id="SM00722">
    <property type="entry name" value="CASH"/>
    <property type="match status" value="1"/>
</dbReference>
<dbReference type="Gene3D" id="2.160.20.10">
    <property type="entry name" value="Single-stranded right-handed beta-helix, Pectin lyase-like"/>
    <property type="match status" value="1"/>
</dbReference>
<dbReference type="NCBIfam" id="TIGR03804">
    <property type="entry name" value="para_beta_helix"/>
    <property type="match status" value="6"/>
</dbReference>
<name>A0ABT5X5Q4_9EURY</name>
<dbReference type="InterPro" id="IPR006633">
    <property type="entry name" value="Carb-bd_sugar_hydrolysis-dom"/>
</dbReference>
<gene>
    <name evidence="5" type="ORF">P0O15_02350</name>
</gene>
<keyword evidence="6" id="KW-1185">Reference proteome</keyword>
<comment type="caution">
    <text evidence="5">The sequence shown here is derived from an EMBL/GenBank/DDBJ whole genome shotgun (WGS) entry which is preliminary data.</text>
</comment>
<organism evidence="5 6">
    <name type="scientific">Candidatus Methanocrinis natronophilus</name>
    <dbReference type="NCBI Taxonomy" id="3033396"/>
    <lineage>
        <taxon>Archaea</taxon>
        <taxon>Methanobacteriati</taxon>
        <taxon>Methanobacteriota</taxon>
        <taxon>Stenosarchaea group</taxon>
        <taxon>Methanomicrobia</taxon>
        <taxon>Methanotrichales</taxon>
        <taxon>Methanotrichaceae</taxon>
        <taxon>Methanocrinis</taxon>
    </lineage>
</organism>
<dbReference type="PANTHER" id="PTHR22990:SF15">
    <property type="entry name" value="F-BOX ONLY PROTEIN 10"/>
    <property type="match status" value="1"/>
</dbReference>
<evidence type="ECO:0000313" key="6">
    <source>
        <dbReference type="Proteomes" id="UP001220010"/>
    </source>
</evidence>
<dbReference type="InterPro" id="IPR006626">
    <property type="entry name" value="PbH1"/>
</dbReference>
<proteinExistence type="predicted"/>
<dbReference type="PANTHER" id="PTHR22990">
    <property type="entry name" value="F-BOX ONLY PROTEIN"/>
    <property type="match status" value="1"/>
</dbReference>
<dbReference type="InterPro" id="IPR012334">
    <property type="entry name" value="Pectin_lyas_fold"/>
</dbReference>
<keyword evidence="2" id="KW-0677">Repeat</keyword>
<accession>A0ABT5X5Q4</accession>
<feature type="domain" description="Carbohydrate-binding/sugar hydrolysis" evidence="4">
    <location>
        <begin position="56"/>
        <end position="189"/>
    </location>
</feature>
<evidence type="ECO:0000313" key="5">
    <source>
        <dbReference type="EMBL" id="MDF0590021.1"/>
    </source>
</evidence>
<evidence type="ECO:0000256" key="2">
    <source>
        <dbReference type="ARBA" id="ARBA00022737"/>
    </source>
</evidence>
<reference evidence="5 6" key="1">
    <citation type="submission" date="2023-03" db="EMBL/GenBank/DDBJ databases">
        <title>WGS of Methanotrichaceae archaeon Mx.</title>
        <authorList>
            <person name="Sorokin D.Y."/>
            <person name="Merkel A.Y."/>
        </authorList>
    </citation>
    <scope>NUCLEOTIDE SEQUENCE [LARGE SCALE GENOMIC DNA]</scope>
    <source>
        <strain evidence="5 6">Mx</strain>
    </source>
</reference>
<evidence type="ECO:0000259" key="4">
    <source>
        <dbReference type="SMART" id="SM00722"/>
    </source>
</evidence>
<dbReference type="InterPro" id="IPR051550">
    <property type="entry name" value="SCF-Subunits/Alg-Epimerases"/>
</dbReference>
<evidence type="ECO:0000256" key="3">
    <source>
        <dbReference type="ARBA" id="ARBA00022786"/>
    </source>
</evidence>
<dbReference type="InterPro" id="IPR011050">
    <property type="entry name" value="Pectin_lyase_fold/virulence"/>
</dbReference>
<dbReference type="InterPro" id="IPR022441">
    <property type="entry name" value="Para_beta_helix_rpt-2"/>
</dbReference>
<sequence length="394" mass="43604">MLRKVVYNRVYVILSLFIIISPGLASAATYIVSPESDDRFIQAAINRASDGDRIIVKSGQYRENLNVTKKVALIGLDTGKGSPVVDAGGMGSAVIISADGVTFEGFQVVNSGKQWKDAGIKVISKNNVIRNNNVINNAYGIVLDGSADNNVLKNQVSKNDVGISLYSSERCNIVENEAWNNTFGGILLSKANNNTIRNNNASLNHWAGIILGESSNNTVSNNIARYNENEGIWLLRSSANTIRGNRIRYNYIFGIRLLYSNRNSVNSNTVRNNLDGISLEGSNGNVLAGNNLSINVYGIYVDNSFNNRVYMNNLINNDKNVHSWNSTNFWNSTEIISYSYNRIPYNRLLGNYWSDYFGPDPFGDGIGDLTHIVMGTERDYSPLMKPSEMYTLRG</sequence>